<dbReference type="PANTHER" id="PTHR43247:SF1">
    <property type="entry name" value="PHOSPHOSERINE AMINOTRANSFERASE"/>
    <property type="match status" value="1"/>
</dbReference>
<keyword evidence="4 12" id="KW-0032">Aminotransferase</keyword>
<dbReference type="HAMAP" id="MF_00160">
    <property type="entry name" value="SerC_aminotrans_5"/>
    <property type="match status" value="1"/>
</dbReference>
<dbReference type="Pfam" id="PF00266">
    <property type="entry name" value="Aminotran_5"/>
    <property type="match status" value="1"/>
</dbReference>
<dbReference type="OMA" id="AFVYFCD"/>
<dbReference type="UniPathway" id="UPA00135">
    <property type="reaction ID" value="UER00197"/>
</dbReference>
<name>A0A6P6XQA9_DERPT</name>
<keyword evidence="13" id="KW-1185">Reference proteome</keyword>
<dbReference type="Gene3D" id="3.90.1150.10">
    <property type="entry name" value="Aspartate Aminotransferase, domain 1"/>
    <property type="match status" value="1"/>
</dbReference>
<dbReference type="InterPro" id="IPR000192">
    <property type="entry name" value="Aminotrans_V_dom"/>
</dbReference>
<dbReference type="InterPro" id="IPR015422">
    <property type="entry name" value="PyrdxlP-dep_Trfase_small"/>
</dbReference>
<dbReference type="SUPFAM" id="SSF53383">
    <property type="entry name" value="PLP-dependent transferases"/>
    <property type="match status" value="1"/>
</dbReference>
<dbReference type="FunCoup" id="A0A6P6XQA9">
    <property type="interactions" value="755"/>
</dbReference>
<dbReference type="OrthoDB" id="1703350at2759"/>
<dbReference type="RefSeq" id="XP_027195632.1">
    <property type="nucleotide sequence ID" value="XM_027339831.1"/>
</dbReference>
<dbReference type="NCBIfam" id="NF003764">
    <property type="entry name" value="PRK05355.1"/>
    <property type="match status" value="1"/>
</dbReference>
<dbReference type="PROSITE" id="PS00595">
    <property type="entry name" value="AA_TRANSFER_CLASS_5"/>
    <property type="match status" value="1"/>
</dbReference>
<dbReference type="InterPro" id="IPR022278">
    <property type="entry name" value="Pser_aminoTfrase"/>
</dbReference>
<dbReference type="GO" id="GO:0030170">
    <property type="term" value="F:pyridoxal phosphate binding"/>
    <property type="evidence" value="ECO:0007669"/>
    <property type="project" value="TreeGrafter"/>
</dbReference>
<dbReference type="FunFam" id="3.90.1150.10:FF:000006">
    <property type="entry name" value="Phosphoserine aminotransferase"/>
    <property type="match status" value="1"/>
</dbReference>
<comment type="catalytic activity">
    <reaction evidence="10 12">
        <text>O-phospho-L-serine + 2-oxoglutarate = 3-phosphooxypyruvate + L-glutamate</text>
        <dbReference type="Rhea" id="RHEA:14329"/>
        <dbReference type="ChEBI" id="CHEBI:16810"/>
        <dbReference type="ChEBI" id="CHEBI:18110"/>
        <dbReference type="ChEBI" id="CHEBI:29985"/>
        <dbReference type="ChEBI" id="CHEBI:57524"/>
        <dbReference type="EC" id="2.6.1.52"/>
    </reaction>
</comment>
<dbReference type="Proteomes" id="UP000515146">
    <property type="component" value="Unplaced"/>
</dbReference>
<gene>
    <name evidence="14" type="primary">LOC113790196</name>
</gene>
<evidence type="ECO:0000256" key="7">
    <source>
        <dbReference type="ARBA" id="ARBA00022898"/>
    </source>
</evidence>
<evidence type="ECO:0000313" key="14">
    <source>
        <dbReference type="RefSeq" id="XP_027195632.1"/>
    </source>
</evidence>
<evidence type="ECO:0000256" key="8">
    <source>
        <dbReference type="ARBA" id="ARBA00023299"/>
    </source>
</evidence>
<evidence type="ECO:0000256" key="9">
    <source>
        <dbReference type="ARBA" id="ARBA00047630"/>
    </source>
</evidence>
<dbReference type="GO" id="GO:0005737">
    <property type="term" value="C:cytoplasm"/>
    <property type="evidence" value="ECO:0007669"/>
    <property type="project" value="TreeGrafter"/>
</dbReference>
<comment type="similarity">
    <text evidence="3">Belongs to the class-V pyridoxal-phosphate-dependent aminotransferase family. SerC subfamily.</text>
</comment>
<dbReference type="InterPro" id="IPR020578">
    <property type="entry name" value="Aminotrans_V_PyrdxlP_BS"/>
</dbReference>
<keyword evidence="7" id="KW-0663">Pyridoxal phosphate</keyword>
<comment type="cofactor">
    <cofactor evidence="1 11">
        <name>pyridoxal 5'-phosphate</name>
        <dbReference type="ChEBI" id="CHEBI:597326"/>
    </cofactor>
</comment>
<evidence type="ECO:0000256" key="4">
    <source>
        <dbReference type="ARBA" id="ARBA00022576"/>
    </source>
</evidence>
<dbReference type="FunFam" id="3.40.640.10:FF:000010">
    <property type="entry name" value="Phosphoserine aminotransferase"/>
    <property type="match status" value="1"/>
</dbReference>
<evidence type="ECO:0000256" key="11">
    <source>
        <dbReference type="RuleBase" id="RU004504"/>
    </source>
</evidence>
<evidence type="ECO:0000256" key="10">
    <source>
        <dbReference type="ARBA" id="ARBA00049007"/>
    </source>
</evidence>
<dbReference type="PIRSF" id="PIRSF000525">
    <property type="entry name" value="SerC"/>
    <property type="match status" value="1"/>
</dbReference>
<comment type="pathway">
    <text evidence="2 12">Amino-acid biosynthesis; L-serine biosynthesis; L-serine from 3-phospho-D-glycerate: step 2/3.</text>
</comment>
<dbReference type="EC" id="2.6.1.52" evidence="12"/>
<dbReference type="GeneID" id="113790196"/>
<dbReference type="InParanoid" id="A0A6P6XQA9"/>
<comment type="catalytic activity">
    <reaction evidence="9">
        <text>4-(phosphooxy)-L-threonine + 2-oxoglutarate = (R)-3-hydroxy-2-oxo-4-phosphooxybutanoate + L-glutamate</text>
        <dbReference type="Rhea" id="RHEA:16573"/>
        <dbReference type="ChEBI" id="CHEBI:16810"/>
        <dbReference type="ChEBI" id="CHEBI:29985"/>
        <dbReference type="ChEBI" id="CHEBI:58452"/>
        <dbReference type="ChEBI" id="CHEBI:58538"/>
        <dbReference type="EC" id="2.6.1.52"/>
    </reaction>
</comment>
<keyword evidence="8 12" id="KW-0718">Serine biosynthesis</keyword>
<keyword evidence="6 12" id="KW-0808">Transferase</keyword>
<sequence>MAEQMKKIPDHLINCNPGPARIPYEILRRAQDELIYYQDTGISVMEMSHRSPEFENIIRTAENLFREIMNIPDNYRVLFLHGGGTAQFASIPLNLCPELKSCKVNYAVTGTWSEKAAKEAEKYCHVNRVTPKLDKFTTIPDVSTWKIDPDGKYLFYTDNETIAGVEYQFKVQPFSDTMPVAIDMTSNFLSRPVDVSNYGVIIAGTQKNVGIAGLAIVIVRDDLIGKPMSICPTVLDYTILNKMKSLYNTPPCYPIYMTMLYLQWIKDQGGLDVMGDRSDQRAKLIYDVIDQSNGFYFNGVDPNCRSRMNAVFRIGGNNGDEQLEKQFIQECKERKIIGIKGHRLAGGIRISMFNGMPVEDAKFISELMIEFMERNRK</sequence>
<dbReference type="UniPathway" id="UPA00244">
    <property type="reaction ID" value="UER00311"/>
</dbReference>
<evidence type="ECO:0000256" key="5">
    <source>
        <dbReference type="ARBA" id="ARBA00022605"/>
    </source>
</evidence>
<keyword evidence="5 12" id="KW-0028">Amino-acid biosynthesis</keyword>
<evidence type="ECO:0000256" key="12">
    <source>
        <dbReference type="RuleBase" id="RU004505"/>
    </source>
</evidence>
<organism evidence="13 14">
    <name type="scientific">Dermatophagoides pteronyssinus</name>
    <name type="common">European house dust mite</name>
    <dbReference type="NCBI Taxonomy" id="6956"/>
    <lineage>
        <taxon>Eukaryota</taxon>
        <taxon>Metazoa</taxon>
        <taxon>Ecdysozoa</taxon>
        <taxon>Arthropoda</taxon>
        <taxon>Chelicerata</taxon>
        <taxon>Arachnida</taxon>
        <taxon>Acari</taxon>
        <taxon>Acariformes</taxon>
        <taxon>Sarcoptiformes</taxon>
        <taxon>Astigmata</taxon>
        <taxon>Psoroptidia</taxon>
        <taxon>Analgoidea</taxon>
        <taxon>Pyroglyphidae</taxon>
        <taxon>Dermatophagoidinae</taxon>
        <taxon>Dermatophagoides</taxon>
    </lineage>
</organism>
<dbReference type="GO" id="GO:0004648">
    <property type="term" value="F:O-phospho-L-serine:2-oxoglutarate aminotransferase activity"/>
    <property type="evidence" value="ECO:0007669"/>
    <property type="project" value="UniProtKB-EC"/>
</dbReference>
<evidence type="ECO:0000256" key="1">
    <source>
        <dbReference type="ARBA" id="ARBA00001933"/>
    </source>
</evidence>
<dbReference type="AlphaFoldDB" id="A0A6P6XQA9"/>
<dbReference type="InterPro" id="IPR015424">
    <property type="entry name" value="PyrdxlP-dep_Trfase"/>
</dbReference>
<proteinExistence type="inferred from homology"/>
<accession>A0A6P6XQA9</accession>
<protein>
    <recommendedName>
        <fullName evidence="12">Phosphoserine aminotransferase</fullName>
        <ecNumber evidence="12">2.6.1.52</ecNumber>
    </recommendedName>
</protein>
<dbReference type="PANTHER" id="PTHR43247">
    <property type="entry name" value="PHOSPHOSERINE AMINOTRANSFERASE"/>
    <property type="match status" value="1"/>
</dbReference>
<evidence type="ECO:0000256" key="6">
    <source>
        <dbReference type="ARBA" id="ARBA00022679"/>
    </source>
</evidence>
<evidence type="ECO:0000313" key="13">
    <source>
        <dbReference type="Proteomes" id="UP000515146"/>
    </source>
</evidence>
<dbReference type="NCBIfam" id="TIGR01364">
    <property type="entry name" value="serC_1"/>
    <property type="match status" value="1"/>
</dbReference>
<evidence type="ECO:0000256" key="3">
    <source>
        <dbReference type="ARBA" id="ARBA00006904"/>
    </source>
</evidence>
<evidence type="ECO:0000256" key="2">
    <source>
        <dbReference type="ARBA" id="ARBA00005099"/>
    </source>
</evidence>
<dbReference type="InterPro" id="IPR015421">
    <property type="entry name" value="PyrdxlP-dep_Trfase_major"/>
</dbReference>
<dbReference type="Gene3D" id="3.40.640.10">
    <property type="entry name" value="Type I PLP-dependent aspartate aminotransferase-like (Major domain)"/>
    <property type="match status" value="1"/>
</dbReference>
<dbReference type="KEGG" id="dpte:113790196"/>
<dbReference type="GO" id="GO:0006564">
    <property type="term" value="P:L-serine biosynthetic process"/>
    <property type="evidence" value="ECO:0007669"/>
    <property type="project" value="UniProtKB-KW"/>
</dbReference>
<reference evidence="14" key="1">
    <citation type="submission" date="2025-08" db="UniProtKB">
        <authorList>
            <consortium name="RefSeq"/>
        </authorList>
    </citation>
    <scope>IDENTIFICATION</scope>
    <source>
        <strain evidence="14">Airmid</strain>
    </source>
</reference>